<evidence type="ECO:0000256" key="3">
    <source>
        <dbReference type="ARBA" id="ARBA00022553"/>
    </source>
</evidence>
<dbReference type="EC" id="2.7.10.1" evidence="2"/>
<dbReference type="GO" id="GO:0043235">
    <property type="term" value="C:receptor complex"/>
    <property type="evidence" value="ECO:0007669"/>
    <property type="project" value="TreeGrafter"/>
</dbReference>
<dbReference type="Pfam" id="PF07714">
    <property type="entry name" value="PK_Tyr_Ser-Thr"/>
    <property type="match status" value="1"/>
</dbReference>
<dbReference type="InterPro" id="IPR011009">
    <property type="entry name" value="Kinase-like_dom_sf"/>
</dbReference>
<accession>A0A9P1J715</accession>
<dbReference type="PROSITE" id="PS50011">
    <property type="entry name" value="PROTEIN_KINASE_DOM"/>
    <property type="match status" value="1"/>
</dbReference>
<evidence type="ECO:0000256" key="8">
    <source>
        <dbReference type="ARBA" id="ARBA00022777"/>
    </source>
</evidence>
<keyword evidence="7 19" id="KW-0547">Nucleotide-binding</keyword>
<dbReference type="Gene3D" id="1.10.510.10">
    <property type="entry name" value="Transferase(Phosphotransferase) domain 1"/>
    <property type="match status" value="1"/>
</dbReference>
<dbReference type="GO" id="GO:0009653">
    <property type="term" value="P:anatomical structure morphogenesis"/>
    <property type="evidence" value="ECO:0007669"/>
    <property type="project" value="UniProtKB-ARBA"/>
</dbReference>
<protein>
    <recommendedName>
        <fullName evidence="2">receptor protein-tyrosine kinase</fullName>
        <ecNumber evidence="2">2.7.10.1</ecNumber>
    </recommendedName>
</protein>
<dbReference type="PANTHER" id="PTHR24416:SF550">
    <property type="entry name" value="FIBROBLAST GROWTH FACTOR RECEPTOR HOMOLOG 1-RELATED"/>
    <property type="match status" value="1"/>
</dbReference>
<keyword evidence="11 22" id="KW-0472">Membrane</keyword>
<dbReference type="InterPro" id="IPR003598">
    <property type="entry name" value="Ig_sub2"/>
</dbReference>
<dbReference type="GO" id="GO:0046872">
    <property type="term" value="F:metal ion binding"/>
    <property type="evidence" value="ECO:0007669"/>
    <property type="project" value="UniProtKB-KW"/>
</dbReference>
<feature type="binding site" evidence="19">
    <location>
        <position position="683"/>
    </location>
    <ligand>
        <name>ATP</name>
        <dbReference type="ChEBI" id="CHEBI:30616"/>
    </ligand>
</feature>
<feature type="domain" description="Ig-like" evidence="25">
    <location>
        <begin position="297"/>
        <end position="396"/>
    </location>
</feature>
<dbReference type="InterPro" id="IPR020635">
    <property type="entry name" value="Tyr_kinase_cat_dom"/>
</dbReference>
<feature type="transmembrane region" description="Helical" evidence="22">
    <location>
        <begin position="538"/>
        <end position="561"/>
    </location>
</feature>
<keyword evidence="12" id="KW-0829">Tyrosine-protein kinase</keyword>
<dbReference type="FunFam" id="2.60.40.10:FF:001641">
    <property type="entry name" value="Myoblast growth factor receptor egl-15"/>
    <property type="match status" value="2"/>
</dbReference>
<evidence type="ECO:0000256" key="5">
    <source>
        <dbReference type="ARBA" id="ARBA00022692"/>
    </source>
</evidence>
<evidence type="ECO:0000256" key="19">
    <source>
        <dbReference type="PIRSR" id="PIRSR000615-2"/>
    </source>
</evidence>
<dbReference type="Gene3D" id="2.60.40.10">
    <property type="entry name" value="Immunoglobulins"/>
    <property type="match status" value="3"/>
</dbReference>
<dbReference type="AlphaFoldDB" id="A0A9P1J715"/>
<feature type="domain" description="Ig-like" evidence="25">
    <location>
        <begin position="46"/>
        <end position="138"/>
    </location>
</feature>
<evidence type="ECO:0000256" key="17">
    <source>
        <dbReference type="ARBA" id="ARBA00051243"/>
    </source>
</evidence>
<feature type="binding site" evidence="21">
    <location>
        <position position="684"/>
    </location>
    <ligand>
        <name>ATP</name>
        <dbReference type="ChEBI" id="CHEBI:30616"/>
    </ligand>
</feature>
<evidence type="ECO:0000256" key="21">
    <source>
        <dbReference type="PROSITE-ProRule" id="PRU10141"/>
    </source>
</evidence>
<proteinExistence type="predicted"/>
<keyword evidence="14" id="KW-0675">Receptor</keyword>
<dbReference type="PROSITE" id="PS50835">
    <property type="entry name" value="IG_LIKE"/>
    <property type="match status" value="3"/>
</dbReference>
<evidence type="ECO:0000259" key="25">
    <source>
        <dbReference type="PROSITE" id="PS50835"/>
    </source>
</evidence>
<evidence type="ECO:0000256" key="16">
    <source>
        <dbReference type="ARBA" id="ARBA00023319"/>
    </source>
</evidence>
<dbReference type="SMART" id="SM00408">
    <property type="entry name" value="IGc2"/>
    <property type="match status" value="3"/>
</dbReference>
<evidence type="ECO:0000256" key="23">
    <source>
        <dbReference type="SAM" id="SignalP"/>
    </source>
</evidence>
<dbReference type="InterPro" id="IPR000719">
    <property type="entry name" value="Prot_kinase_dom"/>
</dbReference>
<feature type="binding site" evidence="19">
    <location>
        <position position="813"/>
    </location>
    <ligand>
        <name>ATP</name>
        <dbReference type="ChEBI" id="CHEBI:30616"/>
    </ligand>
</feature>
<dbReference type="Pfam" id="PF07679">
    <property type="entry name" value="I-set"/>
    <property type="match status" value="3"/>
</dbReference>
<dbReference type="EMBL" id="CANHGI010000006">
    <property type="protein sequence ID" value="CAI5456104.1"/>
    <property type="molecule type" value="Genomic_DNA"/>
</dbReference>
<dbReference type="OrthoDB" id="5984265at2759"/>
<keyword evidence="10 22" id="KW-1133">Transmembrane helix</keyword>
<evidence type="ECO:0000313" key="26">
    <source>
        <dbReference type="EMBL" id="CAI5456104.1"/>
    </source>
</evidence>
<keyword evidence="13" id="KW-1015">Disulfide bond</keyword>
<evidence type="ECO:0000256" key="4">
    <source>
        <dbReference type="ARBA" id="ARBA00022679"/>
    </source>
</evidence>
<keyword evidence="8" id="KW-0418">Kinase</keyword>
<dbReference type="PROSITE" id="PS00109">
    <property type="entry name" value="PROTEIN_KINASE_TYR"/>
    <property type="match status" value="1"/>
</dbReference>
<dbReference type="PANTHER" id="PTHR24416">
    <property type="entry name" value="TYROSINE-PROTEIN KINASE RECEPTOR"/>
    <property type="match status" value="1"/>
</dbReference>
<keyword evidence="9 19" id="KW-0067">ATP-binding</keyword>
<evidence type="ECO:0000259" key="24">
    <source>
        <dbReference type="PROSITE" id="PS50011"/>
    </source>
</evidence>
<keyword evidence="27" id="KW-1185">Reference proteome</keyword>
<dbReference type="SUPFAM" id="SSF48726">
    <property type="entry name" value="Immunoglobulin"/>
    <property type="match status" value="3"/>
</dbReference>
<dbReference type="InterPro" id="IPR013783">
    <property type="entry name" value="Ig-like_fold"/>
</dbReference>
<evidence type="ECO:0000256" key="13">
    <source>
        <dbReference type="ARBA" id="ARBA00023157"/>
    </source>
</evidence>
<dbReference type="CDD" id="cd00096">
    <property type="entry name" value="Ig"/>
    <property type="match status" value="1"/>
</dbReference>
<evidence type="ECO:0000256" key="20">
    <source>
        <dbReference type="PIRSR" id="PIRSR000615-3"/>
    </source>
</evidence>
<keyword evidence="16" id="KW-0393">Immunoglobulin domain</keyword>
<gene>
    <name evidence="26" type="ORF">CAMP_LOCUS18741</name>
</gene>
<dbReference type="GO" id="GO:0007169">
    <property type="term" value="P:cell surface receptor protein tyrosine kinase signaling pathway"/>
    <property type="evidence" value="ECO:0007669"/>
    <property type="project" value="TreeGrafter"/>
</dbReference>
<evidence type="ECO:0000256" key="18">
    <source>
        <dbReference type="PIRSR" id="PIRSR000615-1"/>
    </source>
</evidence>
<dbReference type="Gene3D" id="3.30.200.20">
    <property type="entry name" value="Phosphorylase Kinase, domain 1"/>
    <property type="match status" value="1"/>
</dbReference>
<keyword evidence="15" id="KW-0325">Glycoprotein</keyword>
<dbReference type="SMART" id="SM00409">
    <property type="entry name" value="IG"/>
    <property type="match status" value="3"/>
</dbReference>
<dbReference type="GO" id="GO:0005524">
    <property type="term" value="F:ATP binding"/>
    <property type="evidence" value="ECO:0007669"/>
    <property type="project" value="UniProtKB-UniRule"/>
</dbReference>
<feature type="signal peptide" evidence="23">
    <location>
        <begin position="1"/>
        <end position="18"/>
    </location>
</feature>
<evidence type="ECO:0000256" key="10">
    <source>
        <dbReference type="ARBA" id="ARBA00022989"/>
    </source>
</evidence>
<evidence type="ECO:0000256" key="12">
    <source>
        <dbReference type="ARBA" id="ARBA00023137"/>
    </source>
</evidence>
<dbReference type="InterPro" id="IPR013098">
    <property type="entry name" value="Ig_I-set"/>
</dbReference>
<evidence type="ECO:0000256" key="9">
    <source>
        <dbReference type="ARBA" id="ARBA00022840"/>
    </source>
</evidence>
<feature type="binding site" evidence="19">
    <location>
        <begin position="655"/>
        <end position="662"/>
    </location>
    <ligand>
        <name>ATP</name>
        <dbReference type="ChEBI" id="CHEBI:30616"/>
    </ligand>
</feature>
<feature type="domain" description="Protein kinase" evidence="24">
    <location>
        <begin position="648"/>
        <end position="943"/>
    </location>
</feature>
<comment type="caution">
    <text evidence="26">The sequence shown here is derived from an EMBL/GenBank/DDBJ whole genome shotgun (WGS) entry which is preliminary data.</text>
</comment>
<comment type="catalytic activity">
    <reaction evidence="17">
        <text>L-tyrosyl-[protein] + ATP = O-phospho-L-tyrosyl-[protein] + ADP + H(+)</text>
        <dbReference type="Rhea" id="RHEA:10596"/>
        <dbReference type="Rhea" id="RHEA-COMP:10136"/>
        <dbReference type="Rhea" id="RHEA-COMP:20101"/>
        <dbReference type="ChEBI" id="CHEBI:15378"/>
        <dbReference type="ChEBI" id="CHEBI:30616"/>
        <dbReference type="ChEBI" id="CHEBI:46858"/>
        <dbReference type="ChEBI" id="CHEBI:61978"/>
        <dbReference type="ChEBI" id="CHEBI:456216"/>
        <dbReference type="EC" id="2.7.10.1"/>
    </reaction>
</comment>
<evidence type="ECO:0000256" key="22">
    <source>
        <dbReference type="SAM" id="Phobius"/>
    </source>
</evidence>
<dbReference type="PRINTS" id="PR00109">
    <property type="entry name" value="TYRKINASE"/>
</dbReference>
<dbReference type="Proteomes" id="UP001152747">
    <property type="component" value="Unassembled WGS sequence"/>
</dbReference>
<dbReference type="InterPro" id="IPR050122">
    <property type="entry name" value="RTK"/>
</dbReference>
<dbReference type="InterPro" id="IPR003599">
    <property type="entry name" value="Ig_sub"/>
</dbReference>
<name>A0A9P1J715_9PELO</name>
<dbReference type="SMART" id="SM00219">
    <property type="entry name" value="TyrKc"/>
    <property type="match status" value="1"/>
</dbReference>
<keyword evidence="6 23" id="KW-0732">Signal</keyword>
<feature type="binding site" evidence="20">
    <location>
        <position position="814"/>
    </location>
    <ligand>
        <name>Mg(2+)</name>
        <dbReference type="ChEBI" id="CHEBI:18420"/>
    </ligand>
</feature>
<evidence type="ECO:0000256" key="2">
    <source>
        <dbReference type="ARBA" id="ARBA00011902"/>
    </source>
</evidence>
<sequence>MVFLFIAIFANLLQFGQVAILYNNRNNNNLHINNYNNPGYLEYQKPQFLNKNVLNRLEVLLADQIVLDCSYRSVHPARIEWFRNEHPLDKETVKMSLIRKDHTGMKLIIESVDVTTQGLWSCRVNNKVAEIRRNFTIEVIDFCDYFLGLPPVSPDSYPMECICLWSMSREILPRKINLSAANADVCLKYHSRLVQKARAPFKKRPCLDESCLKDKDEHAKWAKERQLRQEKEKEKGKSKNVTFVTLQNDDSPTHEIISIDNDKQTEYLDADDIEEVENSISPDIELVELNRTVEEPPYFRTKTDQLTQDSEILKIPAGGTLRFGCKAYGNPEPQIFWYKDGVPLEKGKARKSGFSYKFNKWSLELEDAIKSDAGQYKCEVINIHGKAIRTFDAEIVERWRTSPMIIPNILFNQSVNVNDTATFHCQIQSDIIPYIIWIRLNKVDGSYWYFNETAGQHLFHYTEMEDNEKKITIKSRGDHSTLQLRDVQLEDQGIYACLTANSIGWAMENATLVVNDFETVNLPTGNEPSKESTYATTVLLIVLLFLLLFLLFSLIIAYLAYRAKLHKKNLIDGNVGLVTKKKVVVSKKPITDDDNGDAPPYQIQIIEQQLTPKEAGQRQRKRVNSENTVLSEYEVHSDPHWEIDRNRLELVSMLGEGAFGEVWKTNMTNPENPSEENIQVAVKKLKISAHEKELIDLVSEMETFKIIGEHENVLRLIGCCTGVGPLYVVLELCRHGNLRDFLRAHRPKEEKVAKKSSQDLTDYLEPRKISDRDEIDIIPHLTQRHLVAFAWQVARGMDFMAKKKIIHRDLAARNVLVADNHVLKISDFGLSRDVHCNDYYRKRGNGRLPIKWMALEALDSHVYTIESDVWSFGILLWEIMTLGGTPYPTIAMPELYATLKEGYRMEAPHNCPEEVYNIMVACWQEKRENRPSFATVVDYLDWMLVQSVEAQSDQIDLQEKIFSENQTSSGPTSPTMAFSKRKKHRPLSAPVNLPCELQHSICDDDEIPIMNGSEDEEDDYHFYCNDLKHNKLKEPLLEKVNEETSQQISGYVRPDRLTRVVSSVANQSLDSAIGSPAWQHPFDHQHRISNNNLGAANSNASCLGEKDEQRQRLIDEHYYYQ</sequence>
<dbReference type="GO" id="GO:0004714">
    <property type="term" value="F:transmembrane receptor protein tyrosine kinase activity"/>
    <property type="evidence" value="ECO:0007669"/>
    <property type="project" value="UniProtKB-EC"/>
</dbReference>
<evidence type="ECO:0000256" key="11">
    <source>
        <dbReference type="ARBA" id="ARBA00023136"/>
    </source>
</evidence>
<feature type="chain" id="PRO_5040300322" description="receptor protein-tyrosine kinase" evidence="23">
    <location>
        <begin position="19"/>
        <end position="1121"/>
    </location>
</feature>
<dbReference type="PROSITE" id="PS00107">
    <property type="entry name" value="PROTEIN_KINASE_ATP"/>
    <property type="match status" value="1"/>
</dbReference>
<evidence type="ECO:0000256" key="6">
    <source>
        <dbReference type="ARBA" id="ARBA00022729"/>
    </source>
</evidence>
<dbReference type="GO" id="GO:0005886">
    <property type="term" value="C:plasma membrane"/>
    <property type="evidence" value="ECO:0007669"/>
    <property type="project" value="TreeGrafter"/>
</dbReference>
<dbReference type="SUPFAM" id="SSF56112">
    <property type="entry name" value="Protein kinase-like (PK-like)"/>
    <property type="match status" value="1"/>
</dbReference>
<dbReference type="FunFam" id="1.10.510.10:FF:000089">
    <property type="entry name" value="Tyrosine-protein kinase receptor TYRO3"/>
    <property type="match status" value="1"/>
</dbReference>
<evidence type="ECO:0000313" key="27">
    <source>
        <dbReference type="Proteomes" id="UP001152747"/>
    </source>
</evidence>
<dbReference type="InterPro" id="IPR008266">
    <property type="entry name" value="Tyr_kinase_AS"/>
</dbReference>
<dbReference type="PIRSF" id="PIRSF000615">
    <property type="entry name" value="TyrPK_CSF1-R"/>
    <property type="match status" value="1"/>
</dbReference>
<keyword evidence="5 22" id="KW-0812">Transmembrane</keyword>
<dbReference type="InterPro" id="IPR017441">
    <property type="entry name" value="Protein_kinase_ATP_BS"/>
</dbReference>
<reference evidence="26" key="1">
    <citation type="submission" date="2022-11" db="EMBL/GenBank/DDBJ databases">
        <authorList>
            <person name="Kikuchi T."/>
        </authorList>
    </citation>
    <scope>NUCLEOTIDE SEQUENCE</scope>
    <source>
        <strain evidence="26">PS1010</strain>
    </source>
</reference>
<keyword evidence="3" id="KW-0597">Phosphoprotein</keyword>
<dbReference type="InterPro" id="IPR001245">
    <property type="entry name" value="Ser-Thr/Tyr_kinase_cat_dom"/>
</dbReference>
<comment type="subcellular location">
    <subcellularLocation>
        <location evidence="1">Membrane</location>
        <topology evidence="1">Single-pass membrane protein</topology>
    </subcellularLocation>
</comment>
<evidence type="ECO:0000256" key="15">
    <source>
        <dbReference type="ARBA" id="ARBA00023180"/>
    </source>
</evidence>
<evidence type="ECO:0000256" key="14">
    <source>
        <dbReference type="ARBA" id="ARBA00023170"/>
    </source>
</evidence>
<feature type="domain" description="Ig-like" evidence="25">
    <location>
        <begin position="403"/>
        <end position="513"/>
    </location>
</feature>
<keyword evidence="4" id="KW-0808">Transferase</keyword>
<feature type="binding site" evidence="20">
    <location>
        <position position="827"/>
    </location>
    <ligand>
        <name>Mg(2+)</name>
        <dbReference type="ChEBI" id="CHEBI:18420"/>
    </ligand>
</feature>
<evidence type="ECO:0000256" key="7">
    <source>
        <dbReference type="ARBA" id="ARBA00022741"/>
    </source>
</evidence>
<dbReference type="FunFam" id="2.60.40.10:FF:001689">
    <property type="entry name" value="Myoblast growth factor receptor egl-15"/>
    <property type="match status" value="1"/>
</dbReference>
<dbReference type="FunFam" id="3.30.200.20:FF:000698">
    <property type="entry name" value="Myoblast growth factor receptor egl-15"/>
    <property type="match status" value="1"/>
</dbReference>
<dbReference type="InterPro" id="IPR036179">
    <property type="entry name" value="Ig-like_dom_sf"/>
</dbReference>
<feature type="active site" description="Proton acceptor" evidence="18">
    <location>
        <position position="809"/>
    </location>
</feature>
<keyword evidence="20" id="KW-0479">Metal-binding</keyword>
<dbReference type="InterPro" id="IPR007110">
    <property type="entry name" value="Ig-like_dom"/>
</dbReference>
<organism evidence="26 27">
    <name type="scientific">Caenorhabditis angaria</name>
    <dbReference type="NCBI Taxonomy" id="860376"/>
    <lineage>
        <taxon>Eukaryota</taxon>
        <taxon>Metazoa</taxon>
        <taxon>Ecdysozoa</taxon>
        <taxon>Nematoda</taxon>
        <taxon>Chromadorea</taxon>
        <taxon>Rhabditida</taxon>
        <taxon>Rhabditina</taxon>
        <taxon>Rhabditomorpha</taxon>
        <taxon>Rhabditoidea</taxon>
        <taxon>Rhabditidae</taxon>
        <taxon>Peloderinae</taxon>
        <taxon>Caenorhabditis</taxon>
    </lineage>
</organism>
<evidence type="ECO:0000256" key="1">
    <source>
        <dbReference type="ARBA" id="ARBA00004167"/>
    </source>
</evidence>
<keyword evidence="20" id="KW-0460">Magnesium</keyword>